<dbReference type="EMBL" id="MU864399">
    <property type="protein sequence ID" value="KAK4187670.1"/>
    <property type="molecule type" value="Genomic_DNA"/>
</dbReference>
<name>A0AAN6WUS0_9PEZI</name>
<dbReference type="AlphaFoldDB" id="A0AAN6WUS0"/>
<protein>
    <submittedName>
        <fullName evidence="2">Uncharacterized protein</fullName>
    </submittedName>
</protein>
<organism evidence="2 3">
    <name type="scientific">Podospora australis</name>
    <dbReference type="NCBI Taxonomy" id="1536484"/>
    <lineage>
        <taxon>Eukaryota</taxon>
        <taxon>Fungi</taxon>
        <taxon>Dikarya</taxon>
        <taxon>Ascomycota</taxon>
        <taxon>Pezizomycotina</taxon>
        <taxon>Sordariomycetes</taxon>
        <taxon>Sordariomycetidae</taxon>
        <taxon>Sordariales</taxon>
        <taxon>Podosporaceae</taxon>
        <taxon>Podospora</taxon>
    </lineage>
</organism>
<keyword evidence="1" id="KW-0812">Transmembrane</keyword>
<accession>A0AAN6WUS0</accession>
<reference evidence="2" key="2">
    <citation type="submission" date="2023-05" db="EMBL/GenBank/DDBJ databases">
        <authorList>
            <consortium name="Lawrence Berkeley National Laboratory"/>
            <person name="Steindorff A."/>
            <person name="Hensen N."/>
            <person name="Bonometti L."/>
            <person name="Westerberg I."/>
            <person name="Brannstrom I.O."/>
            <person name="Guillou S."/>
            <person name="Cros-Aarteil S."/>
            <person name="Calhoun S."/>
            <person name="Haridas S."/>
            <person name="Kuo A."/>
            <person name="Mondo S."/>
            <person name="Pangilinan J."/>
            <person name="Riley R."/>
            <person name="Labutti K."/>
            <person name="Andreopoulos B."/>
            <person name="Lipzen A."/>
            <person name="Chen C."/>
            <person name="Yanf M."/>
            <person name="Daum C."/>
            <person name="Ng V."/>
            <person name="Clum A."/>
            <person name="Ohm R."/>
            <person name="Martin F."/>
            <person name="Silar P."/>
            <person name="Natvig D."/>
            <person name="Lalanne C."/>
            <person name="Gautier V."/>
            <person name="Ament-Velasquez S.L."/>
            <person name="Kruys A."/>
            <person name="Hutchinson M.I."/>
            <person name="Powell A.J."/>
            <person name="Barry K."/>
            <person name="Miller A.N."/>
            <person name="Grigoriev I.V."/>
            <person name="Debuchy R."/>
            <person name="Gladieux P."/>
            <person name="Thoren M.H."/>
            <person name="Johannesson H."/>
        </authorList>
    </citation>
    <scope>NUCLEOTIDE SEQUENCE</scope>
    <source>
        <strain evidence="2">PSN309</strain>
    </source>
</reference>
<feature type="transmembrane region" description="Helical" evidence="1">
    <location>
        <begin position="104"/>
        <end position="127"/>
    </location>
</feature>
<keyword evidence="1" id="KW-1133">Transmembrane helix</keyword>
<evidence type="ECO:0000256" key="1">
    <source>
        <dbReference type="SAM" id="Phobius"/>
    </source>
</evidence>
<gene>
    <name evidence="2" type="ORF">QBC35DRAFT_452086</name>
</gene>
<proteinExistence type="predicted"/>
<sequence length="159" mass="17381">MCDSVFRELSRYSNTLRGYRFFRDKSMGLFKSSNPLGEIASKYALLDIATLELPTHSPDSDEARKTKAGLQALQGQIEELFLTAIRLTTSGITVQEKTSARKALGFRLGMALGGGIALVAPIVIMILHPAKLTAMLTTAFCVLGPCGDWAGAFYERFAW</sequence>
<keyword evidence="3" id="KW-1185">Reference proteome</keyword>
<feature type="transmembrane region" description="Helical" evidence="1">
    <location>
        <begin position="133"/>
        <end position="154"/>
    </location>
</feature>
<evidence type="ECO:0000313" key="3">
    <source>
        <dbReference type="Proteomes" id="UP001302126"/>
    </source>
</evidence>
<reference evidence="2" key="1">
    <citation type="journal article" date="2023" name="Mol. Phylogenet. Evol.">
        <title>Genome-scale phylogeny and comparative genomics of the fungal order Sordariales.</title>
        <authorList>
            <person name="Hensen N."/>
            <person name="Bonometti L."/>
            <person name="Westerberg I."/>
            <person name="Brannstrom I.O."/>
            <person name="Guillou S."/>
            <person name="Cros-Aarteil S."/>
            <person name="Calhoun S."/>
            <person name="Haridas S."/>
            <person name="Kuo A."/>
            <person name="Mondo S."/>
            <person name="Pangilinan J."/>
            <person name="Riley R."/>
            <person name="LaButti K."/>
            <person name="Andreopoulos B."/>
            <person name="Lipzen A."/>
            <person name="Chen C."/>
            <person name="Yan M."/>
            <person name="Daum C."/>
            <person name="Ng V."/>
            <person name="Clum A."/>
            <person name="Steindorff A."/>
            <person name="Ohm R.A."/>
            <person name="Martin F."/>
            <person name="Silar P."/>
            <person name="Natvig D.O."/>
            <person name="Lalanne C."/>
            <person name="Gautier V."/>
            <person name="Ament-Velasquez S.L."/>
            <person name="Kruys A."/>
            <person name="Hutchinson M.I."/>
            <person name="Powell A.J."/>
            <person name="Barry K."/>
            <person name="Miller A.N."/>
            <person name="Grigoriev I.V."/>
            <person name="Debuchy R."/>
            <person name="Gladieux P."/>
            <person name="Hiltunen Thoren M."/>
            <person name="Johannesson H."/>
        </authorList>
    </citation>
    <scope>NUCLEOTIDE SEQUENCE</scope>
    <source>
        <strain evidence="2">PSN309</strain>
    </source>
</reference>
<keyword evidence="1" id="KW-0472">Membrane</keyword>
<dbReference type="Proteomes" id="UP001302126">
    <property type="component" value="Unassembled WGS sequence"/>
</dbReference>
<evidence type="ECO:0000313" key="2">
    <source>
        <dbReference type="EMBL" id="KAK4187670.1"/>
    </source>
</evidence>
<comment type="caution">
    <text evidence="2">The sequence shown here is derived from an EMBL/GenBank/DDBJ whole genome shotgun (WGS) entry which is preliminary data.</text>
</comment>